<evidence type="ECO:0000259" key="4">
    <source>
        <dbReference type="Pfam" id="PF16335"/>
    </source>
</evidence>
<feature type="transmembrane region" description="Helical" evidence="2">
    <location>
        <begin position="735"/>
        <end position="756"/>
    </location>
</feature>
<evidence type="ECO:0000256" key="2">
    <source>
        <dbReference type="SAM" id="Phobius"/>
    </source>
</evidence>
<evidence type="ECO:0000313" key="7">
    <source>
        <dbReference type="Proteomes" id="UP000076871"/>
    </source>
</evidence>
<dbReference type="STRING" id="1314785.A0A165I340"/>
<evidence type="ECO:0000256" key="3">
    <source>
        <dbReference type="SAM" id="SignalP"/>
    </source>
</evidence>
<feature type="domain" description="Glutaminase A N-terminal" evidence="5">
    <location>
        <begin position="106"/>
        <end position="336"/>
    </location>
</feature>
<sequence length="758" mass="81784">MLPLVYTFIFIFLLSTVKASSAWSTTPYSPAAVPLVVRSPYLSAWLPQGGGTALNGGWPNFWNGDILGWAGFVNVDGTSYNFLGVPAVADTSFGKSTQQSLIMTATKSEFVMTAGAVDLTITFLTPIEPGDIVNMSLPFAYMAMSVTPTDNNNHSVQVYTDISAEWLSGNDSMIVNWTTTVDSMIIHQSQLENQTLFADVADRIQQGSSYFAALNTSGTTYQTGRDIDVRAQFINHSVLANTLDTNFRGISDDWPVFALAHDFGSISSPSDTFVVAIGHARDPAVQYITANGDMQDRSSLFWSQYSTAADAISTFLQDYPNAVARAAAFDSKVLADASNNAFPPNYAPIVELSIRQAFGGVEYTISKDSSGAYNTSDVTAFVKEISSSEHISTVDVIMPMWPTLLYTNSTIGKMLLLPLLEYQASGQYPSQFACHDLGAAYPKATGWPTGGDVEMPIEETGNMLIMTLSYTQSTKDTSLVTTYYKLLQQWASYLKDNTLTPANQNSTDNFAGPLANQTNLAIKGIIALKAMAEMAAVVGDSTTSSSYNSTVTSYLQQWQELATAPASQHLVLNYGDPSSWGLTYNMYADKLLNTNIIPSSVYEMRKETSWYSSILNGSAWGVPLDTRHNYVLTGWEMWTAAFMTDSAVKDSFINFVHLYASNLLNSEPFGDWYDTVDGDTESGFKARPVVGAHLALLALPSTTSSSSTTTTATSTSSTSTSSSTSSKSSSATTSAALPTHVLVLTLAVAVLLGVFVPC</sequence>
<feature type="region of interest" description="Disordered" evidence="1">
    <location>
        <begin position="703"/>
        <end position="731"/>
    </location>
</feature>
<dbReference type="Proteomes" id="UP000076871">
    <property type="component" value="Unassembled WGS sequence"/>
</dbReference>
<keyword evidence="2" id="KW-0472">Membrane</keyword>
<name>A0A165I340_9APHY</name>
<dbReference type="GeneID" id="63819233"/>
<gene>
    <name evidence="6" type="ORF">LAESUDRAFT_3694</name>
</gene>
<dbReference type="EMBL" id="KV427605">
    <property type="protein sequence ID" value="KZT12530.1"/>
    <property type="molecule type" value="Genomic_DNA"/>
</dbReference>
<dbReference type="OrthoDB" id="3918848at2759"/>
<evidence type="ECO:0000256" key="1">
    <source>
        <dbReference type="SAM" id="MobiDB-lite"/>
    </source>
</evidence>
<dbReference type="AlphaFoldDB" id="A0A165I340"/>
<dbReference type="InterPro" id="IPR033433">
    <property type="entry name" value="GtaA_N"/>
</dbReference>
<dbReference type="Pfam" id="PF17168">
    <property type="entry name" value="DUF5127"/>
    <property type="match status" value="1"/>
</dbReference>
<dbReference type="InterPro" id="IPR052743">
    <property type="entry name" value="Glutaminase_GtaA"/>
</dbReference>
<feature type="domain" description="Glutaminase A central" evidence="4">
    <location>
        <begin position="345"/>
        <end position="697"/>
    </location>
</feature>
<dbReference type="Pfam" id="PF16335">
    <property type="entry name" value="GtaA_6_Hairpin"/>
    <property type="match status" value="1"/>
</dbReference>
<keyword evidence="2" id="KW-0812">Transmembrane</keyword>
<keyword evidence="7" id="KW-1185">Reference proteome</keyword>
<dbReference type="RefSeq" id="XP_040770040.1">
    <property type="nucleotide sequence ID" value="XM_040902202.1"/>
</dbReference>
<reference evidence="6 7" key="1">
    <citation type="journal article" date="2016" name="Mol. Biol. Evol.">
        <title>Comparative Genomics of Early-Diverging Mushroom-Forming Fungi Provides Insights into the Origins of Lignocellulose Decay Capabilities.</title>
        <authorList>
            <person name="Nagy L.G."/>
            <person name="Riley R."/>
            <person name="Tritt A."/>
            <person name="Adam C."/>
            <person name="Daum C."/>
            <person name="Floudas D."/>
            <person name="Sun H."/>
            <person name="Yadav J.S."/>
            <person name="Pangilinan J."/>
            <person name="Larsson K.H."/>
            <person name="Matsuura K."/>
            <person name="Barry K."/>
            <person name="Labutti K."/>
            <person name="Kuo R."/>
            <person name="Ohm R.A."/>
            <person name="Bhattacharya S.S."/>
            <person name="Shirouzu T."/>
            <person name="Yoshinaga Y."/>
            <person name="Martin F.M."/>
            <person name="Grigoriev I.V."/>
            <person name="Hibbett D.S."/>
        </authorList>
    </citation>
    <scope>NUCLEOTIDE SEQUENCE [LARGE SCALE GENOMIC DNA]</scope>
    <source>
        <strain evidence="6 7">93-53</strain>
    </source>
</reference>
<protein>
    <submittedName>
        <fullName evidence="6">DUF1793-domain-containing protein</fullName>
    </submittedName>
</protein>
<organism evidence="6 7">
    <name type="scientific">Laetiporus sulphureus 93-53</name>
    <dbReference type="NCBI Taxonomy" id="1314785"/>
    <lineage>
        <taxon>Eukaryota</taxon>
        <taxon>Fungi</taxon>
        <taxon>Dikarya</taxon>
        <taxon>Basidiomycota</taxon>
        <taxon>Agaricomycotina</taxon>
        <taxon>Agaricomycetes</taxon>
        <taxon>Polyporales</taxon>
        <taxon>Laetiporus</taxon>
    </lineage>
</organism>
<evidence type="ECO:0000259" key="5">
    <source>
        <dbReference type="Pfam" id="PF17168"/>
    </source>
</evidence>
<feature type="chain" id="PRO_5007859032" evidence="3">
    <location>
        <begin position="20"/>
        <end position="758"/>
    </location>
</feature>
<dbReference type="PANTHER" id="PTHR31987">
    <property type="entry name" value="GLUTAMINASE A-RELATED"/>
    <property type="match status" value="1"/>
</dbReference>
<dbReference type="PANTHER" id="PTHR31987:SF1">
    <property type="entry name" value="GLUTAMINASE A"/>
    <property type="match status" value="1"/>
</dbReference>
<accession>A0A165I340</accession>
<feature type="signal peptide" evidence="3">
    <location>
        <begin position="1"/>
        <end position="19"/>
    </location>
</feature>
<keyword evidence="3" id="KW-0732">Signal</keyword>
<keyword evidence="2" id="KW-1133">Transmembrane helix</keyword>
<dbReference type="InterPro" id="IPR032514">
    <property type="entry name" value="GtaA_central"/>
</dbReference>
<evidence type="ECO:0000313" key="6">
    <source>
        <dbReference type="EMBL" id="KZT12530.1"/>
    </source>
</evidence>
<dbReference type="InParanoid" id="A0A165I340"/>
<proteinExistence type="predicted"/>